<dbReference type="EMBL" id="MN035874">
    <property type="protein sequence ID" value="QDH90916.1"/>
    <property type="molecule type" value="Genomic_RNA"/>
</dbReference>
<evidence type="ECO:0000256" key="1">
    <source>
        <dbReference type="ARBA" id="ARBA00004328"/>
    </source>
</evidence>
<gene>
    <name evidence="8" type="ORF">H2RhizoLitter7333_000003</name>
</gene>
<protein>
    <recommendedName>
        <fullName evidence="9">Maturation</fullName>
    </recommendedName>
</protein>
<sequence>MAFEKHIHQELHNSDGQTIFYMDRSWNIQRPPYVHPMQFAMSKGENTGNAGPSMTPSLGPAAFGDSDALNRTYSKLTQATGDTATMLNNLHEARDSLSMITNVATSLIGAASALRRGDLPKVAKNLGIHPRQLDPRKLKTAKSFGDKWLQIHFGWVPLVQDIGAGLNVLNSDFGVRKVKSITKTPYSRHTRIDNGGGFTSLQDVSVSTSYRFQQSIRISNPNLFLANQMGVVNPLSVLWEAVPYSFVVDWFTNVGQCLSSMSDFVGLSIENPQSTFFQEGTSGDGYTNPYIAGGSLQLSTGKSVYVTRDLGVPGPTLELKPFKGFSPVRAATAISLLLQHL</sequence>
<evidence type="ECO:0000256" key="4">
    <source>
        <dbReference type="ARBA" id="ARBA00022844"/>
    </source>
</evidence>
<proteinExistence type="inferred from homology"/>
<evidence type="ECO:0000313" key="8">
    <source>
        <dbReference type="EMBL" id="QDH90916.1"/>
    </source>
</evidence>
<accession>A0A514DBC5</accession>
<keyword evidence="4" id="KW-0946">Virion</keyword>
<dbReference type="GO" id="GO:0039666">
    <property type="term" value="P:virion attachment to host cell pilus"/>
    <property type="evidence" value="ECO:0007669"/>
    <property type="project" value="UniProtKB-KW"/>
</dbReference>
<name>A0A514DBC5_9VIRU</name>
<keyword evidence="5" id="KW-1175">Viral attachment to host cell pilus</keyword>
<dbReference type="Pfam" id="PF03863">
    <property type="entry name" value="Phage_mat-A"/>
    <property type="match status" value="1"/>
</dbReference>
<keyword evidence="2" id="KW-0945">Host-virus interaction</keyword>
<dbReference type="GO" id="GO:0044423">
    <property type="term" value="C:virion component"/>
    <property type="evidence" value="ECO:0007669"/>
    <property type="project" value="UniProtKB-KW"/>
</dbReference>
<keyword evidence="3" id="KW-1161">Viral attachment to host cell</keyword>
<organism evidence="8">
    <name type="scientific">Leviviridae sp</name>
    <dbReference type="NCBI Taxonomy" id="2027243"/>
    <lineage>
        <taxon>Viruses</taxon>
        <taxon>Riboviria</taxon>
        <taxon>Orthornavirae</taxon>
        <taxon>Lenarviricota</taxon>
        <taxon>Leviviricetes</taxon>
        <taxon>Norzivirales</taxon>
        <taxon>Fiersviridae</taxon>
    </lineage>
</organism>
<evidence type="ECO:0008006" key="9">
    <source>
        <dbReference type="Google" id="ProtNLM"/>
    </source>
</evidence>
<keyword evidence="6" id="KW-1160">Virus entry into host cell</keyword>
<evidence type="ECO:0000256" key="6">
    <source>
        <dbReference type="ARBA" id="ARBA00023296"/>
    </source>
</evidence>
<comment type="similarity">
    <text evidence="7">Belongs to the Leviviricetes maturation protein family.</text>
</comment>
<evidence type="ECO:0000256" key="2">
    <source>
        <dbReference type="ARBA" id="ARBA00022581"/>
    </source>
</evidence>
<evidence type="ECO:0000256" key="5">
    <source>
        <dbReference type="ARBA" id="ARBA00023104"/>
    </source>
</evidence>
<dbReference type="InterPro" id="IPR005563">
    <property type="entry name" value="A_protein"/>
</dbReference>
<evidence type="ECO:0000256" key="3">
    <source>
        <dbReference type="ARBA" id="ARBA00022804"/>
    </source>
</evidence>
<reference evidence="8" key="1">
    <citation type="submission" date="2019-05" db="EMBL/GenBank/DDBJ databases">
        <title>Metatranscriptomic reconstruction reveals RNA viruses with the potential to shape carbon cycling in soil.</title>
        <authorList>
            <person name="Starr E.P."/>
            <person name="Nuccio E."/>
            <person name="Pett-Ridge J."/>
            <person name="Banfield J.F."/>
            <person name="Firestone M.K."/>
        </authorList>
    </citation>
    <scope>NUCLEOTIDE SEQUENCE</scope>
    <source>
        <strain evidence="8">H2_Rhizo_Litter_7_scaffold_333</strain>
    </source>
</reference>
<comment type="subcellular location">
    <subcellularLocation>
        <location evidence="1">Virion</location>
    </subcellularLocation>
</comment>
<evidence type="ECO:0000256" key="7">
    <source>
        <dbReference type="ARBA" id="ARBA00035110"/>
    </source>
</evidence>